<dbReference type="InterPro" id="IPR041373">
    <property type="entry name" value="RT_RNaseH"/>
</dbReference>
<evidence type="ECO:0000256" key="2">
    <source>
        <dbReference type="ARBA" id="ARBA00022679"/>
    </source>
</evidence>
<feature type="region of interest" description="Disordered" evidence="9">
    <location>
        <begin position="253"/>
        <end position="306"/>
    </location>
</feature>
<evidence type="ECO:0000256" key="9">
    <source>
        <dbReference type="SAM" id="MobiDB-lite"/>
    </source>
</evidence>
<dbReference type="InterPro" id="IPR036875">
    <property type="entry name" value="Znf_CCHC_sf"/>
</dbReference>
<keyword evidence="12" id="KW-1185">Reference proteome</keyword>
<dbReference type="InterPro" id="IPR005162">
    <property type="entry name" value="Retrotrans_gag_dom"/>
</dbReference>
<accession>A0A3Q0FCW0</accession>
<dbReference type="KEGG" id="vra:106773250"/>
<keyword evidence="7" id="KW-0695">RNA-directed DNA polymerase</keyword>
<evidence type="ECO:0000313" key="12">
    <source>
        <dbReference type="Proteomes" id="UP000087766"/>
    </source>
</evidence>
<dbReference type="InterPro" id="IPR050951">
    <property type="entry name" value="Retrovirus_Pol_polyprotein"/>
</dbReference>
<dbReference type="Pfam" id="PF08284">
    <property type="entry name" value="RVP_2"/>
    <property type="match status" value="1"/>
</dbReference>
<evidence type="ECO:0000256" key="4">
    <source>
        <dbReference type="ARBA" id="ARBA00022722"/>
    </source>
</evidence>
<keyword evidence="3" id="KW-0548">Nucleotidyltransferase</keyword>
<evidence type="ECO:0000256" key="8">
    <source>
        <dbReference type="PROSITE-ProRule" id="PRU00047"/>
    </source>
</evidence>
<name>A0A3Q0FCW0_VIGRR</name>
<keyword evidence="2" id="KW-0808">Transferase</keyword>
<dbReference type="CDD" id="cd01647">
    <property type="entry name" value="RT_LTR"/>
    <property type="match status" value="1"/>
</dbReference>
<dbReference type="PROSITE" id="PS50158">
    <property type="entry name" value="ZF_CCHC"/>
    <property type="match status" value="1"/>
</dbReference>
<protein>
    <recommendedName>
        <fullName evidence="1">RNA-directed DNA polymerase</fullName>
        <ecNumber evidence="1">2.7.7.49</ecNumber>
    </recommendedName>
</protein>
<keyword evidence="8" id="KW-0862">Zinc</keyword>
<evidence type="ECO:0000313" key="13">
    <source>
        <dbReference type="RefSeq" id="XP_022641613.1"/>
    </source>
</evidence>
<dbReference type="SUPFAM" id="SSF57756">
    <property type="entry name" value="Retrovirus zinc finger-like domains"/>
    <property type="match status" value="1"/>
</dbReference>
<dbReference type="Pfam" id="PF17917">
    <property type="entry name" value="RT_RNaseH"/>
    <property type="match status" value="1"/>
</dbReference>
<dbReference type="InterPro" id="IPR021109">
    <property type="entry name" value="Peptidase_aspartic_dom_sf"/>
</dbReference>
<dbReference type="FunFam" id="3.30.70.270:FF:000020">
    <property type="entry name" value="Transposon Tf2-6 polyprotein-like Protein"/>
    <property type="match status" value="1"/>
</dbReference>
<dbReference type="CDD" id="cd00303">
    <property type="entry name" value="retropepsin_like"/>
    <property type="match status" value="1"/>
</dbReference>
<dbReference type="Gene3D" id="2.40.70.10">
    <property type="entry name" value="Acid Proteases"/>
    <property type="match status" value="1"/>
</dbReference>
<dbReference type="SUPFAM" id="SSF50630">
    <property type="entry name" value="Acid proteases"/>
    <property type="match status" value="1"/>
</dbReference>
<dbReference type="GO" id="GO:0003676">
    <property type="term" value="F:nucleic acid binding"/>
    <property type="evidence" value="ECO:0007669"/>
    <property type="project" value="InterPro"/>
</dbReference>
<dbReference type="GO" id="GO:0004190">
    <property type="term" value="F:aspartic-type endopeptidase activity"/>
    <property type="evidence" value="ECO:0007669"/>
    <property type="project" value="InterPro"/>
</dbReference>
<feature type="domain" description="CCHC-type" evidence="10">
    <location>
        <begin position="335"/>
        <end position="351"/>
    </location>
</feature>
<dbReference type="SMART" id="SM00343">
    <property type="entry name" value="ZnF_C2HC"/>
    <property type="match status" value="2"/>
</dbReference>
<dbReference type="Gene3D" id="4.10.60.10">
    <property type="entry name" value="Zinc finger, CCHC-type"/>
    <property type="match status" value="1"/>
</dbReference>
<dbReference type="InterPro" id="IPR001878">
    <property type="entry name" value="Znf_CCHC"/>
</dbReference>
<dbReference type="Gene3D" id="3.30.70.270">
    <property type="match status" value="2"/>
</dbReference>
<keyword evidence="8" id="KW-0863">Zinc-finger</keyword>
<evidence type="ECO:0000256" key="6">
    <source>
        <dbReference type="ARBA" id="ARBA00022801"/>
    </source>
</evidence>
<dbReference type="CDD" id="cd09274">
    <property type="entry name" value="RNase_HI_RT_Ty3"/>
    <property type="match status" value="1"/>
</dbReference>
<reference evidence="13" key="2">
    <citation type="submission" date="2025-08" db="UniProtKB">
        <authorList>
            <consortium name="RefSeq"/>
        </authorList>
    </citation>
    <scope>IDENTIFICATION</scope>
    <source>
        <tissue evidence="13">Leaf</tissue>
    </source>
</reference>
<keyword evidence="8" id="KW-0479">Metal-binding</keyword>
<evidence type="ECO:0000256" key="1">
    <source>
        <dbReference type="ARBA" id="ARBA00012493"/>
    </source>
</evidence>
<dbReference type="SUPFAM" id="SSF56672">
    <property type="entry name" value="DNA/RNA polymerases"/>
    <property type="match status" value="1"/>
</dbReference>
<keyword evidence="6" id="KW-0378">Hydrolase</keyword>
<dbReference type="GO" id="GO:0003964">
    <property type="term" value="F:RNA-directed DNA polymerase activity"/>
    <property type="evidence" value="ECO:0007669"/>
    <property type="project" value="UniProtKB-KW"/>
</dbReference>
<dbReference type="InterPro" id="IPR001969">
    <property type="entry name" value="Aspartic_peptidase_AS"/>
</dbReference>
<dbReference type="InterPro" id="IPR043502">
    <property type="entry name" value="DNA/RNA_pol_sf"/>
</dbReference>
<feature type="compositionally biased region" description="Low complexity" evidence="9">
    <location>
        <begin position="268"/>
        <end position="306"/>
    </location>
</feature>
<dbReference type="AlphaFoldDB" id="A0A3Q0FCW0"/>
<reference evidence="12" key="1">
    <citation type="journal article" date="2014" name="Nat. Commun.">
        <title>Genome sequence of mungbean and insights into evolution within Vigna species.</title>
        <authorList>
            <person name="Kang Y.J."/>
            <person name="Kim S.K."/>
            <person name="Kim M.Y."/>
            <person name="Lestari P."/>
            <person name="Kim K.H."/>
            <person name="Ha B.K."/>
            <person name="Jun T.H."/>
            <person name="Hwang W.J."/>
            <person name="Lee T."/>
            <person name="Lee J."/>
            <person name="Shim S."/>
            <person name="Yoon M.Y."/>
            <person name="Jang Y.E."/>
            <person name="Han K.S."/>
            <person name="Taeprayoon P."/>
            <person name="Yoon N."/>
            <person name="Somta P."/>
            <person name="Tanya P."/>
            <person name="Kim K.S."/>
            <person name="Gwag J.G."/>
            <person name="Moon J.K."/>
            <person name="Lee Y.H."/>
            <person name="Park B.S."/>
            <person name="Bombarely A."/>
            <person name="Doyle J.J."/>
            <person name="Jackson S.A."/>
            <person name="Schafleitner R."/>
            <person name="Srinives P."/>
            <person name="Varshney R.K."/>
            <person name="Lee S.H."/>
        </authorList>
    </citation>
    <scope>NUCLEOTIDE SEQUENCE [LARGE SCALE GENOMIC DNA]</scope>
    <source>
        <strain evidence="12">cv. VC1973A</strain>
    </source>
</reference>
<gene>
    <name evidence="13" type="primary">LOC106773250</name>
</gene>
<dbReference type="GO" id="GO:0006508">
    <property type="term" value="P:proteolysis"/>
    <property type="evidence" value="ECO:0007669"/>
    <property type="project" value="InterPro"/>
</dbReference>
<evidence type="ECO:0000256" key="5">
    <source>
        <dbReference type="ARBA" id="ARBA00022759"/>
    </source>
</evidence>
<dbReference type="GO" id="GO:0004519">
    <property type="term" value="F:endonuclease activity"/>
    <property type="evidence" value="ECO:0007669"/>
    <property type="project" value="UniProtKB-KW"/>
</dbReference>
<dbReference type="PANTHER" id="PTHR37984">
    <property type="entry name" value="PROTEIN CBG26694"/>
    <property type="match status" value="1"/>
</dbReference>
<evidence type="ECO:0000256" key="3">
    <source>
        <dbReference type="ARBA" id="ARBA00022695"/>
    </source>
</evidence>
<dbReference type="OrthoDB" id="1411056at2759"/>
<feature type="domain" description="Reverse transcriptase" evidence="11">
    <location>
        <begin position="607"/>
        <end position="786"/>
    </location>
</feature>
<keyword evidence="5" id="KW-0255">Endonuclease</keyword>
<dbReference type="STRING" id="3916.A0A3Q0FCW0"/>
<dbReference type="GO" id="GO:0008270">
    <property type="term" value="F:zinc ion binding"/>
    <property type="evidence" value="ECO:0007669"/>
    <property type="project" value="UniProtKB-KW"/>
</dbReference>
<dbReference type="PROSITE" id="PS00141">
    <property type="entry name" value="ASP_PROTEASE"/>
    <property type="match status" value="1"/>
</dbReference>
<dbReference type="Gene3D" id="3.10.10.10">
    <property type="entry name" value="HIV Type 1 Reverse Transcriptase, subunit A, domain 1"/>
    <property type="match status" value="1"/>
</dbReference>
<dbReference type="PANTHER" id="PTHR37984:SF5">
    <property type="entry name" value="PROTEIN NYNRIN-LIKE"/>
    <property type="match status" value="1"/>
</dbReference>
<dbReference type="Proteomes" id="UP000087766">
    <property type="component" value="Chromosome 9"/>
</dbReference>
<dbReference type="Pfam" id="PF00078">
    <property type="entry name" value="RVT_1"/>
    <property type="match status" value="1"/>
</dbReference>
<evidence type="ECO:0000259" key="10">
    <source>
        <dbReference type="PROSITE" id="PS50158"/>
    </source>
</evidence>
<evidence type="ECO:0000259" key="11">
    <source>
        <dbReference type="PROSITE" id="PS50878"/>
    </source>
</evidence>
<dbReference type="InterPro" id="IPR000477">
    <property type="entry name" value="RT_dom"/>
</dbReference>
<dbReference type="RefSeq" id="XP_022641613.1">
    <property type="nucleotide sequence ID" value="XM_022785892.1"/>
</dbReference>
<dbReference type="InterPro" id="IPR043128">
    <property type="entry name" value="Rev_trsase/Diguanyl_cyclase"/>
</dbReference>
<proteinExistence type="predicted"/>
<dbReference type="PROSITE" id="PS50878">
    <property type="entry name" value="RT_POL"/>
    <property type="match status" value="1"/>
</dbReference>
<keyword evidence="4" id="KW-0540">Nuclease</keyword>
<organism evidence="12 13">
    <name type="scientific">Vigna radiata var. radiata</name>
    <name type="common">Mung bean</name>
    <name type="synonym">Phaseolus aureus</name>
    <dbReference type="NCBI Taxonomy" id="3916"/>
    <lineage>
        <taxon>Eukaryota</taxon>
        <taxon>Viridiplantae</taxon>
        <taxon>Streptophyta</taxon>
        <taxon>Embryophyta</taxon>
        <taxon>Tracheophyta</taxon>
        <taxon>Spermatophyta</taxon>
        <taxon>Magnoliopsida</taxon>
        <taxon>eudicotyledons</taxon>
        <taxon>Gunneridae</taxon>
        <taxon>Pentapetalae</taxon>
        <taxon>rosids</taxon>
        <taxon>fabids</taxon>
        <taxon>Fabales</taxon>
        <taxon>Fabaceae</taxon>
        <taxon>Papilionoideae</taxon>
        <taxon>50 kb inversion clade</taxon>
        <taxon>NPAAA clade</taxon>
        <taxon>indigoferoid/millettioid clade</taxon>
        <taxon>Phaseoleae</taxon>
        <taxon>Vigna</taxon>
    </lineage>
</organism>
<dbReference type="Pfam" id="PF03732">
    <property type="entry name" value="Retrotrans_gag"/>
    <property type="match status" value="1"/>
</dbReference>
<sequence>MSRRIPPPPNNDDDPMEMMRMMRDMMQSMQQQNSALVQQNTLAMQQLEAARTSAEASQRQFVEMMAGGRTTAGSTSTPAPVQEWTLENFLQHRPARFTGQCTPDEADQWLKDMERIYQAKRCPEENRLSYTEYLLSGDASHWWSSARSLLESTNVPITWDIFKTKFYEEYFPNSVRFAKEVEFLQLVQGNMTVSEYADKFKHLLRFHTLAMNEEYQCRKFENGLRSDLKILVAGFCIQQFPVLVERTKMMERMKRESDSQSSQPLRFSGPVTTRSGSSSRVTPYSRPAASHGSRGSSSSHSSVHQTPVSTPGGIRCFGCGGPHLLSVCPQKTGFRRCNRCGQPGHFERDCPMGRRTVVHPQPVDRAIRRGGVRPLATGRVYAVTGAEAVSSGNLIIGSCLLREKTCMVLFDSGATHSFISEECVEKLGLTVERLHFDLVVSTPTSGLIKTSNVCIRCPIIVEGRRFKVNLICLPLQGLEIILGMDWLSTNHILLDCGEKKLVFPNEHEYQPISLGVLRQEIFEGASCFLVMSHLEGDSSMPLDQAANLPVVADFLDVFPEEVPGLPPPREVEFSIDLVPQAGPISIAPYRMAPAELAELKKQIEELLEKQFIRPSVSPWGAPVLLVKKKDGSSRLCVDYRQLNKLTIKNKYPLPRIDDLMDQLHGAAIFSKIDLRSGYHQILVKADDVQKTAFRSRYGHYEYVVMPFGVTNAPAIFMDYMNRIFRPFLDKFVVVFIDDILIYSKTREEHADHLRTVLGVLRERKLYAKLSKCEFWMEEVQFLGHVISAGGISVDPAKVQAVLQWERPKTVTEVRSFVGLAGYYRRFIENFSRIVAPLTQLTRKDHPFAWTDKCESCFQELKQKLTSAPVLTIPDTGKPFEVFCDASHQGLGCVLMQEKRVVAYASRQLKVHEKNYPTHDLELAAVVFALKIWRHYLYGSQFQVFSDHKSLKYLFDQKELNMRQCRWMEFLKDYDFDLLYHPGKANVVADALSRKTVHISALMVKELELVESFSDLKLDVEFETEGIKCCKLVIHSSVFDRIMEGQLTDPELMKSRSLIGTEQGKWFNTGTDEAGEAPLEQILDVPDVLDIADAAE</sequence>
<dbReference type="GeneID" id="106773250"/>
<dbReference type="EC" id="2.7.7.49" evidence="1"/>
<dbReference type="Pfam" id="PF00098">
    <property type="entry name" value="zf-CCHC"/>
    <property type="match status" value="1"/>
</dbReference>
<evidence type="ECO:0000256" key="7">
    <source>
        <dbReference type="ARBA" id="ARBA00022918"/>
    </source>
</evidence>